<feature type="domain" description="MOSC" evidence="1">
    <location>
        <begin position="120"/>
        <end position="261"/>
    </location>
</feature>
<dbReference type="STRING" id="1120919.GCA_000429165_03494"/>
<accession>A0A511XER4</accession>
<dbReference type="EMBL" id="BJYF01000037">
    <property type="protein sequence ID" value="GEN61428.1"/>
    <property type="molecule type" value="Genomic_DNA"/>
</dbReference>
<dbReference type="RefSeq" id="WP_026398942.1">
    <property type="nucleotide sequence ID" value="NZ_AUBI01000023.1"/>
</dbReference>
<dbReference type="InterPro" id="IPR005302">
    <property type="entry name" value="MoCF_Sase_C"/>
</dbReference>
<dbReference type="GO" id="GO:0030151">
    <property type="term" value="F:molybdenum ion binding"/>
    <property type="evidence" value="ECO:0007669"/>
    <property type="project" value="InterPro"/>
</dbReference>
<dbReference type="Pfam" id="PF03476">
    <property type="entry name" value="MOSC_N"/>
    <property type="match status" value="1"/>
</dbReference>
<protein>
    <submittedName>
        <fullName evidence="2">Molybdenum cofactor sulfurase</fullName>
    </submittedName>
</protein>
<sequence>MKVSSLHIYPVKSLRGLSPTHVDMDPWGPRGDRRWVVVDVDGVFITQRTNAAMARISVTPTPDGLTLQRDGDASLAASRPSGGATRVRVWRSDVTGNDAGDEAAAWLEAALGRPSRLVYMDAPESARPGEHDGQEFHVSFADGFPGLLCTEASLDDLNARLDRAVPMTRFRPNVVVEGASAWAEDEWTRIRIGQVELALVKPCSRCIVTTIDQESGSIVVPGQPLKTLAGFRRTPEGIMFGQNFLVEKTGTIRKGDTVEILERRAAT</sequence>
<dbReference type="PROSITE" id="PS51340">
    <property type="entry name" value="MOSC"/>
    <property type="match status" value="1"/>
</dbReference>
<dbReference type="InterPro" id="IPR011037">
    <property type="entry name" value="Pyrv_Knase-like_insert_dom_sf"/>
</dbReference>
<dbReference type="AlphaFoldDB" id="A0A511XER4"/>
<dbReference type="InterPro" id="IPR005303">
    <property type="entry name" value="MOCOS_middle"/>
</dbReference>
<dbReference type="PANTHER" id="PTHR14237">
    <property type="entry name" value="MOLYBDOPTERIN COFACTOR SULFURASE MOSC"/>
    <property type="match status" value="1"/>
</dbReference>
<dbReference type="SUPFAM" id="SSF50800">
    <property type="entry name" value="PK beta-barrel domain-like"/>
    <property type="match status" value="1"/>
</dbReference>
<dbReference type="Proteomes" id="UP000321635">
    <property type="component" value="Unassembled WGS sequence"/>
</dbReference>
<keyword evidence="3" id="KW-1185">Reference proteome</keyword>
<dbReference type="GO" id="GO:0003824">
    <property type="term" value="F:catalytic activity"/>
    <property type="evidence" value="ECO:0007669"/>
    <property type="project" value="InterPro"/>
</dbReference>
<reference evidence="2 3" key="1">
    <citation type="submission" date="2019-07" db="EMBL/GenBank/DDBJ databases">
        <title>Whole genome shotgun sequence of Acetobacter nitrogenifigens NBRC 105050.</title>
        <authorList>
            <person name="Hosoyama A."/>
            <person name="Uohara A."/>
            <person name="Ohji S."/>
            <person name="Ichikawa N."/>
        </authorList>
    </citation>
    <scope>NUCLEOTIDE SEQUENCE [LARGE SCALE GENOMIC DNA]</scope>
    <source>
        <strain evidence="2 3">NBRC 105050</strain>
    </source>
</reference>
<evidence type="ECO:0000313" key="2">
    <source>
        <dbReference type="EMBL" id="GEN61428.1"/>
    </source>
</evidence>
<dbReference type="PANTHER" id="PTHR14237:SF19">
    <property type="entry name" value="MITOCHONDRIAL AMIDOXIME REDUCING COMPONENT 1"/>
    <property type="match status" value="1"/>
</dbReference>
<gene>
    <name evidence="2" type="ORF">ANI02nite_33120</name>
</gene>
<dbReference type="Gene3D" id="2.40.33.20">
    <property type="entry name" value="PK beta-barrel domain-like"/>
    <property type="match status" value="1"/>
</dbReference>
<evidence type="ECO:0000259" key="1">
    <source>
        <dbReference type="PROSITE" id="PS51340"/>
    </source>
</evidence>
<dbReference type="SUPFAM" id="SSF141673">
    <property type="entry name" value="MOSC N-terminal domain-like"/>
    <property type="match status" value="1"/>
</dbReference>
<dbReference type="Pfam" id="PF03473">
    <property type="entry name" value="MOSC"/>
    <property type="match status" value="1"/>
</dbReference>
<comment type="caution">
    <text evidence="2">The sequence shown here is derived from an EMBL/GenBank/DDBJ whole genome shotgun (WGS) entry which is preliminary data.</text>
</comment>
<proteinExistence type="predicted"/>
<dbReference type="OrthoDB" id="581532at2"/>
<dbReference type="GO" id="GO:0030170">
    <property type="term" value="F:pyridoxal phosphate binding"/>
    <property type="evidence" value="ECO:0007669"/>
    <property type="project" value="InterPro"/>
</dbReference>
<organism evidence="2 3">
    <name type="scientific">Acetobacter nitrogenifigens DSM 23921 = NBRC 105050</name>
    <dbReference type="NCBI Taxonomy" id="1120919"/>
    <lineage>
        <taxon>Bacteria</taxon>
        <taxon>Pseudomonadati</taxon>
        <taxon>Pseudomonadota</taxon>
        <taxon>Alphaproteobacteria</taxon>
        <taxon>Acetobacterales</taxon>
        <taxon>Acetobacteraceae</taxon>
        <taxon>Acetobacter</taxon>
    </lineage>
</organism>
<name>A0A511XER4_9PROT</name>
<evidence type="ECO:0000313" key="3">
    <source>
        <dbReference type="Proteomes" id="UP000321635"/>
    </source>
</evidence>